<keyword evidence="3" id="KW-1185">Reference proteome</keyword>
<evidence type="ECO:0000313" key="2">
    <source>
        <dbReference type="EMBL" id="MBP2020201.1"/>
    </source>
</evidence>
<protein>
    <recommendedName>
        <fullName evidence="1">Transcription elongation factor GreA/GreB C-terminal domain-containing protein</fullName>
    </recommendedName>
</protein>
<dbReference type="Pfam" id="PF01272">
    <property type="entry name" value="GreA_GreB"/>
    <property type="match status" value="1"/>
</dbReference>
<dbReference type="Proteomes" id="UP001519289">
    <property type="component" value="Unassembled WGS sequence"/>
</dbReference>
<reference evidence="2 3" key="1">
    <citation type="submission" date="2021-03" db="EMBL/GenBank/DDBJ databases">
        <title>Genomic Encyclopedia of Type Strains, Phase IV (KMG-IV): sequencing the most valuable type-strain genomes for metagenomic binning, comparative biology and taxonomic classification.</title>
        <authorList>
            <person name="Goeker M."/>
        </authorList>
    </citation>
    <scope>NUCLEOTIDE SEQUENCE [LARGE SCALE GENOMIC DNA]</scope>
    <source>
        <strain evidence="2 3">DSM 27138</strain>
    </source>
</reference>
<accession>A0ABS4JXG4</accession>
<feature type="domain" description="Transcription elongation factor GreA/GreB C-terminal" evidence="1">
    <location>
        <begin position="151"/>
        <end position="206"/>
    </location>
</feature>
<gene>
    <name evidence="2" type="ORF">J2Z79_003657</name>
</gene>
<evidence type="ECO:0000313" key="3">
    <source>
        <dbReference type="Proteomes" id="UP001519289"/>
    </source>
</evidence>
<organism evidence="2 3">
    <name type="scientific">Symbiobacterium terraclitae</name>
    <dbReference type="NCBI Taxonomy" id="557451"/>
    <lineage>
        <taxon>Bacteria</taxon>
        <taxon>Bacillati</taxon>
        <taxon>Bacillota</taxon>
        <taxon>Clostridia</taxon>
        <taxon>Eubacteriales</taxon>
        <taxon>Symbiobacteriaceae</taxon>
        <taxon>Symbiobacterium</taxon>
    </lineage>
</organism>
<dbReference type="Gene3D" id="3.10.50.30">
    <property type="entry name" value="Transcription elongation factor, GreA/GreB, C-terminal domain"/>
    <property type="match status" value="1"/>
</dbReference>
<dbReference type="SUPFAM" id="SSF54534">
    <property type="entry name" value="FKBP-like"/>
    <property type="match status" value="1"/>
</dbReference>
<dbReference type="EMBL" id="JAGGLG010000058">
    <property type="protein sequence ID" value="MBP2020201.1"/>
    <property type="molecule type" value="Genomic_DNA"/>
</dbReference>
<dbReference type="InterPro" id="IPR036953">
    <property type="entry name" value="GreA/GreB_C_sf"/>
</dbReference>
<dbReference type="InterPro" id="IPR001437">
    <property type="entry name" value="Tscrpt_elong_fac_GreA/B_C"/>
</dbReference>
<dbReference type="RefSeq" id="WP_209468296.1">
    <property type="nucleotide sequence ID" value="NZ_JAGGLG010000058.1"/>
</dbReference>
<proteinExistence type="predicted"/>
<comment type="caution">
    <text evidence="2">The sequence shown here is derived from an EMBL/GenBank/DDBJ whole genome shotgun (WGS) entry which is preliminary data.</text>
</comment>
<sequence length="208" mass="22865">MTVNVLGLDPGKRTGWFLSRGYEPLGCGSERDALRILERIAHVDVVVVEDALDMDQVEPLRRVLTVPWVEVTPEQLQRRLFTRVLGRKQVNGPAVRQEVVRRAFGTVPGDVHALDAACLALWWLADSNLADGAPDLGTLRVWDLFTIADEFGEETYQVVPPNTADPGRGLVSWASPLVQAVKGARPGDEVTVHAPGGDWRCRLVRIGS</sequence>
<name>A0ABS4JXG4_9FIRM</name>
<evidence type="ECO:0000259" key="1">
    <source>
        <dbReference type="Pfam" id="PF01272"/>
    </source>
</evidence>